<name>A0AAV6J6W2_9ERIC</name>
<dbReference type="EMBL" id="JACTNZ010000008">
    <property type="protein sequence ID" value="KAG5534454.1"/>
    <property type="molecule type" value="Genomic_DNA"/>
</dbReference>
<reference evidence="1" key="1">
    <citation type="submission" date="2020-08" db="EMBL/GenBank/DDBJ databases">
        <title>Plant Genome Project.</title>
        <authorList>
            <person name="Zhang R.-G."/>
        </authorList>
    </citation>
    <scope>NUCLEOTIDE SEQUENCE</scope>
    <source>
        <strain evidence="1">WSP0</strain>
        <tissue evidence="1">Leaf</tissue>
    </source>
</reference>
<comment type="caution">
    <text evidence="1">The sequence shown here is derived from an EMBL/GenBank/DDBJ whole genome shotgun (WGS) entry which is preliminary data.</text>
</comment>
<protein>
    <submittedName>
        <fullName evidence="1">Uncharacterized protein</fullName>
    </submittedName>
</protein>
<dbReference type="AlphaFoldDB" id="A0AAV6J6W2"/>
<accession>A0AAV6J6W2</accession>
<gene>
    <name evidence="1" type="ORF">RHGRI_022554</name>
</gene>
<dbReference type="Proteomes" id="UP000823749">
    <property type="component" value="Chromosome 8"/>
</dbReference>
<evidence type="ECO:0000313" key="1">
    <source>
        <dbReference type="EMBL" id="KAG5534454.1"/>
    </source>
</evidence>
<keyword evidence="2" id="KW-1185">Reference proteome</keyword>
<proteinExistence type="predicted"/>
<sequence length="79" mass="9365">MIIEEHLRHNNNHQDEWSVLPELKASWVILTSTLRLWNPVTKRMKDYLTVRVAIFNNPNVQSPSVELYSLKLKKTHGER</sequence>
<organism evidence="1 2">
    <name type="scientific">Rhododendron griersonianum</name>
    <dbReference type="NCBI Taxonomy" id="479676"/>
    <lineage>
        <taxon>Eukaryota</taxon>
        <taxon>Viridiplantae</taxon>
        <taxon>Streptophyta</taxon>
        <taxon>Embryophyta</taxon>
        <taxon>Tracheophyta</taxon>
        <taxon>Spermatophyta</taxon>
        <taxon>Magnoliopsida</taxon>
        <taxon>eudicotyledons</taxon>
        <taxon>Gunneridae</taxon>
        <taxon>Pentapetalae</taxon>
        <taxon>asterids</taxon>
        <taxon>Ericales</taxon>
        <taxon>Ericaceae</taxon>
        <taxon>Ericoideae</taxon>
        <taxon>Rhodoreae</taxon>
        <taxon>Rhododendron</taxon>
    </lineage>
</organism>
<evidence type="ECO:0000313" key="2">
    <source>
        <dbReference type="Proteomes" id="UP000823749"/>
    </source>
</evidence>